<feature type="compositionally biased region" description="Polar residues" evidence="1">
    <location>
        <begin position="240"/>
        <end position="255"/>
    </location>
</feature>
<dbReference type="Pfam" id="PF04882">
    <property type="entry name" value="Peroxin-3"/>
    <property type="match status" value="1"/>
</dbReference>
<feature type="compositionally biased region" description="Low complexity" evidence="1">
    <location>
        <begin position="137"/>
        <end position="148"/>
    </location>
</feature>
<gene>
    <name evidence="2" type="ORF">FIBSPDRAFT_789708</name>
</gene>
<dbReference type="GO" id="GO:0045046">
    <property type="term" value="P:protein import into peroxisome membrane"/>
    <property type="evidence" value="ECO:0007669"/>
    <property type="project" value="TreeGrafter"/>
</dbReference>
<dbReference type="STRING" id="436010.A0A166IZH4"/>
<feature type="region of interest" description="Disordered" evidence="1">
    <location>
        <begin position="100"/>
        <end position="188"/>
    </location>
</feature>
<dbReference type="OrthoDB" id="45930at2759"/>
<accession>A0A166IZH4</accession>
<feature type="compositionally biased region" description="Polar residues" evidence="1">
    <location>
        <begin position="118"/>
        <end position="128"/>
    </location>
</feature>
<dbReference type="Proteomes" id="UP000076532">
    <property type="component" value="Unassembled WGS sequence"/>
</dbReference>
<dbReference type="PANTHER" id="PTHR28080:SF1">
    <property type="entry name" value="PEROXISOMAL BIOGENESIS FACTOR 3"/>
    <property type="match status" value="1"/>
</dbReference>
<dbReference type="AlphaFoldDB" id="A0A166IZH4"/>
<feature type="region of interest" description="Disordered" evidence="1">
    <location>
        <begin position="234"/>
        <end position="255"/>
    </location>
</feature>
<evidence type="ECO:0000256" key="1">
    <source>
        <dbReference type="SAM" id="MobiDB-lite"/>
    </source>
</evidence>
<dbReference type="EMBL" id="KV417556">
    <property type="protein sequence ID" value="KZP20331.1"/>
    <property type="molecule type" value="Genomic_DNA"/>
</dbReference>
<dbReference type="PANTHER" id="PTHR28080">
    <property type="entry name" value="PEROXISOMAL BIOGENESIS FACTOR 3"/>
    <property type="match status" value="1"/>
</dbReference>
<organism evidence="2 3">
    <name type="scientific">Athelia psychrophila</name>
    <dbReference type="NCBI Taxonomy" id="1759441"/>
    <lineage>
        <taxon>Eukaryota</taxon>
        <taxon>Fungi</taxon>
        <taxon>Dikarya</taxon>
        <taxon>Basidiomycota</taxon>
        <taxon>Agaricomycotina</taxon>
        <taxon>Agaricomycetes</taxon>
        <taxon>Agaricomycetidae</taxon>
        <taxon>Atheliales</taxon>
        <taxon>Atheliaceae</taxon>
        <taxon>Athelia</taxon>
    </lineage>
</organism>
<feature type="compositionally biased region" description="Polar residues" evidence="1">
    <location>
        <begin position="158"/>
        <end position="187"/>
    </location>
</feature>
<sequence length="567" mass="61968">MIQALRTYIYDRRSGLVKTAAAVGGFYIVKRYVSARLEEAKEGVMEEQQARDNLKRRFMQNQEDVSYTIMALLPTLGEQILAELDVEGVTHELQTKSRAFREAAHTPEPTPAPEASEGSTSMASSMQLVQEADTRSDAGSASISSLSTQEERSSSRLGDSTQSWDQLSASAQSSQPGQFSGEASSPSVAPAELLTAPQLSDSITTASSSLSHAHDLVRIFPIADAVLPIANPSRHVQAASEGQNSESSGAGANTRSKAELWREVKMLTFTRTLTILYSTTLLSLFTSIQLTLLARSKYVHSIMEQEREERLRERVAAATSISSLLFGGGMSALLDMENLSDADEGEGGVSEEVEVKYLTLSWWILHVGWKDIGERVRRGVEEVFENVSLKTKLGTAELHALVGDVRRRVEYEVTFEGRERRIDFLSSLLPPTTETMQHVLTHGGIGPWAATHHDAVFTALLDETRSLISSSDFARVLEVGLDNAVAVLFDGVEKNVFVDSTVVTGSGLEPWAEPLKLRLAGLLPGLARWSHLALNALPNELVDNLTGTTEMSAFSAIIFSKFEDRYS</sequence>
<dbReference type="GO" id="GO:0030674">
    <property type="term" value="F:protein-macromolecule adaptor activity"/>
    <property type="evidence" value="ECO:0007669"/>
    <property type="project" value="TreeGrafter"/>
</dbReference>
<proteinExistence type="predicted"/>
<name>A0A166IZH4_9AGAM</name>
<evidence type="ECO:0008006" key="4">
    <source>
        <dbReference type="Google" id="ProtNLM"/>
    </source>
</evidence>
<dbReference type="GO" id="GO:0005778">
    <property type="term" value="C:peroxisomal membrane"/>
    <property type="evidence" value="ECO:0007669"/>
    <property type="project" value="InterPro"/>
</dbReference>
<reference evidence="2 3" key="1">
    <citation type="journal article" date="2016" name="Mol. Biol. Evol.">
        <title>Comparative Genomics of Early-Diverging Mushroom-Forming Fungi Provides Insights into the Origins of Lignocellulose Decay Capabilities.</title>
        <authorList>
            <person name="Nagy L.G."/>
            <person name="Riley R."/>
            <person name="Tritt A."/>
            <person name="Adam C."/>
            <person name="Daum C."/>
            <person name="Floudas D."/>
            <person name="Sun H."/>
            <person name="Yadav J.S."/>
            <person name="Pangilinan J."/>
            <person name="Larsson K.H."/>
            <person name="Matsuura K."/>
            <person name="Barry K."/>
            <person name="Labutti K."/>
            <person name="Kuo R."/>
            <person name="Ohm R.A."/>
            <person name="Bhattacharya S.S."/>
            <person name="Shirouzu T."/>
            <person name="Yoshinaga Y."/>
            <person name="Martin F.M."/>
            <person name="Grigoriev I.V."/>
            <person name="Hibbett D.S."/>
        </authorList>
    </citation>
    <scope>NUCLEOTIDE SEQUENCE [LARGE SCALE GENOMIC DNA]</scope>
    <source>
        <strain evidence="2 3">CBS 109695</strain>
    </source>
</reference>
<keyword evidence="3" id="KW-1185">Reference proteome</keyword>
<evidence type="ECO:0000313" key="3">
    <source>
        <dbReference type="Proteomes" id="UP000076532"/>
    </source>
</evidence>
<dbReference type="InterPro" id="IPR006966">
    <property type="entry name" value="Peroxin-3"/>
</dbReference>
<protein>
    <recommendedName>
        <fullName evidence="4">Peroxin-3</fullName>
    </recommendedName>
</protein>
<evidence type="ECO:0000313" key="2">
    <source>
        <dbReference type="EMBL" id="KZP20331.1"/>
    </source>
</evidence>